<organism evidence="1">
    <name type="scientific">Rhizophora mucronata</name>
    <name type="common">Asiatic mangrove</name>
    <dbReference type="NCBI Taxonomy" id="61149"/>
    <lineage>
        <taxon>Eukaryota</taxon>
        <taxon>Viridiplantae</taxon>
        <taxon>Streptophyta</taxon>
        <taxon>Embryophyta</taxon>
        <taxon>Tracheophyta</taxon>
        <taxon>Spermatophyta</taxon>
        <taxon>Magnoliopsida</taxon>
        <taxon>eudicotyledons</taxon>
        <taxon>Gunneridae</taxon>
        <taxon>Pentapetalae</taxon>
        <taxon>rosids</taxon>
        <taxon>fabids</taxon>
        <taxon>Malpighiales</taxon>
        <taxon>Rhizophoraceae</taxon>
        <taxon>Rhizophora</taxon>
    </lineage>
</organism>
<name>A0A2P2QH00_RHIMU</name>
<accession>A0A2P2QH00</accession>
<dbReference type="EMBL" id="GGEC01085796">
    <property type="protein sequence ID" value="MBX66280.1"/>
    <property type="molecule type" value="Transcribed_RNA"/>
</dbReference>
<dbReference type="AlphaFoldDB" id="A0A2P2QH00"/>
<reference evidence="1" key="1">
    <citation type="submission" date="2018-02" db="EMBL/GenBank/DDBJ databases">
        <title>Rhizophora mucronata_Transcriptome.</title>
        <authorList>
            <person name="Meera S.P."/>
            <person name="Sreeshan A."/>
            <person name="Augustine A."/>
        </authorList>
    </citation>
    <scope>NUCLEOTIDE SEQUENCE</scope>
    <source>
        <tissue evidence="1">Leaf</tissue>
    </source>
</reference>
<protein>
    <submittedName>
        <fullName evidence="1">Uncharacterized protein</fullName>
    </submittedName>
</protein>
<proteinExistence type="predicted"/>
<sequence>MPILKLRGLQLTLIFFLYLQFSLTSAIFRGKQVIICNCFKPFMCQSVFISYIFVKAIHGAISS</sequence>
<evidence type="ECO:0000313" key="1">
    <source>
        <dbReference type="EMBL" id="MBX66280.1"/>
    </source>
</evidence>